<organism evidence="2 4">
    <name type="scientific">Pectobacterium carotovorum subsp. carotovorum</name>
    <name type="common">Erwinia carotovora subsp. carotovora</name>
    <dbReference type="NCBI Taxonomy" id="555"/>
    <lineage>
        <taxon>Bacteria</taxon>
        <taxon>Pseudomonadati</taxon>
        <taxon>Pseudomonadota</taxon>
        <taxon>Gammaproteobacteria</taxon>
        <taxon>Enterobacterales</taxon>
        <taxon>Pectobacteriaceae</taxon>
        <taxon>Pectobacterium</taxon>
    </lineage>
</organism>
<reference evidence="1" key="1">
    <citation type="submission" date="2022-06" db="EMBL/GenBank/DDBJ databases">
        <title>Draft genome sequences of Pectobacterium carotovorum subsp. carotovorum str. NBRC12380.</title>
        <authorList>
            <person name="Wakabayashi Y."/>
            <person name="Kojima K."/>
        </authorList>
    </citation>
    <scope>NUCLEOTIDE SEQUENCE</scope>
    <source>
        <strain evidence="1">NBRC 12380</strain>
    </source>
</reference>
<reference evidence="2" key="2">
    <citation type="submission" date="2023-02" db="EMBL/GenBank/DDBJ databases">
        <title>Pectobacterium carotovorum subsp. carotovorum NBRC 12380.</title>
        <authorList>
            <person name="Ichikawa N."/>
            <person name="Sato H."/>
            <person name="Tonouchi N."/>
        </authorList>
    </citation>
    <scope>NUCLEOTIDE SEQUENCE</scope>
    <source>
        <strain evidence="2">NBRC 12380</strain>
    </source>
</reference>
<gene>
    <name evidence="2" type="ORF">Pcaca03_28900</name>
    <name evidence="1" type="ORF">SOASR016_27540</name>
</gene>
<dbReference type="Proteomes" id="UP001165145">
    <property type="component" value="Unassembled WGS sequence"/>
</dbReference>
<comment type="caution">
    <text evidence="2">The sequence shown here is derived from an EMBL/GenBank/DDBJ whole genome shotgun (WGS) entry which is preliminary data.</text>
</comment>
<evidence type="ECO:0008006" key="5">
    <source>
        <dbReference type="Google" id="ProtNLM"/>
    </source>
</evidence>
<evidence type="ECO:0000313" key="2">
    <source>
        <dbReference type="EMBL" id="GLV70446.1"/>
    </source>
</evidence>
<dbReference type="EMBL" id="BSRL01000006">
    <property type="protein sequence ID" value="GLV70446.1"/>
    <property type="molecule type" value="Genomic_DNA"/>
</dbReference>
<keyword evidence="3" id="KW-1185">Reference proteome</keyword>
<evidence type="ECO:0000313" key="1">
    <source>
        <dbReference type="EMBL" id="GKX48002.1"/>
    </source>
</evidence>
<name>A0AAI9PF11_PECCC</name>
<evidence type="ECO:0000313" key="4">
    <source>
        <dbReference type="Proteomes" id="UP001165145"/>
    </source>
</evidence>
<protein>
    <recommendedName>
        <fullName evidence="5">Phage protein</fullName>
    </recommendedName>
</protein>
<dbReference type="AlphaFoldDB" id="A0AAI9PF11"/>
<sequence>MTTLSTTQLIEAMRTAAVAADTEQGREKLNAIANRMEMLVAANADMDLQLNSIRSALNIPDAQSVKSGVVDAFVRLNAEILELRNQLAELREQEPDLYLCPVTRSGEKLFSPCGRDYPRGRGYYTRAAPPVASHLESDVSAVVGLLEEHEWAEHCTKTELGKRLEHAITQLHNERGEANQPYTVPDERQSTLLFDEWFKAIEAGDDENWQEPKYLSKEWSDYLSRMQLARGAWEGCRAAMLQLSSNSPQWIGVDWARGCEPVSSAIKDVIAERQRQISAEGWTHEHDDRYEYCEMAVAAACYIMADDDPRADIPELWPWEPEWWKPTNIRRDLVKAGALVIAEIERLDRVEAKDGDA</sequence>
<accession>A0AAI9PF11</accession>
<dbReference type="RefSeq" id="WP_261867048.1">
    <property type="nucleotide sequence ID" value="NZ_BRLF01000006.1"/>
</dbReference>
<dbReference type="EMBL" id="BRLF01000006">
    <property type="protein sequence ID" value="GKX48002.1"/>
    <property type="molecule type" value="Genomic_DNA"/>
</dbReference>
<dbReference type="Proteomes" id="UP001058167">
    <property type="component" value="Unassembled WGS sequence"/>
</dbReference>
<proteinExistence type="predicted"/>
<evidence type="ECO:0000313" key="3">
    <source>
        <dbReference type="Proteomes" id="UP001058167"/>
    </source>
</evidence>